<sequence length="435" mass="47334">MIKLRSAAAALAVAALTLTACGSGDDGQQPAAGGQPRVLKLWHYESAEGAMGKAWAAAIKKFESTHPGVTVKFEEKGFEQIQKTASMVLNSDEAPDIMEYNKGNATAGLLSKQGLLTDLSEQATKRGWDKLLSASLQTTAKYDDRGIMGSGKWFGVPNYGEYVMVYYNKDLFEKNGVTVPTTFDEFTAALDKFAKAGVTPISTAGAEYPAQQIFYLLALSKANRAWVDSYELYKGKVDFHGPEFTYAADTMADWVKKGYIAKDSAGIKAEDMATAFIGGKFPIMVSGSWWYGRFQTEIKKFQWGSFLWPGNQLAPGSSGNIWVVPEKSKQKDLAYDFIDITMSKEIQNLLGNSGGVPVAADAAAITDPKSKELIDNFNKLTSQDQLAFYPDWPAPGYYDVLVAGVQNLINGSKPPAKVLDEIAQPYTENLADLGN</sequence>
<evidence type="ECO:0000313" key="3">
    <source>
        <dbReference type="Proteomes" id="UP001597097"/>
    </source>
</evidence>
<dbReference type="PANTHER" id="PTHR43649">
    <property type="entry name" value="ARABINOSE-BINDING PROTEIN-RELATED"/>
    <property type="match status" value="1"/>
</dbReference>
<dbReference type="Proteomes" id="UP001597097">
    <property type="component" value="Unassembled WGS sequence"/>
</dbReference>
<dbReference type="InterPro" id="IPR050490">
    <property type="entry name" value="Bact_solute-bd_prot1"/>
</dbReference>
<dbReference type="RefSeq" id="WP_219531818.1">
    <property type="nucleotide sequence ID" value="NZ_JAHKRM010000012.1"/>
</dbReference>
<feature type="signal peptide" evidence="1">
    <location>
        <begin position="1"/>
        <end position="22"/>
    </location>
</feature>
<dbReference type="PROSITE" id="PS51257">
    <property type="entry name" value="PROKAR_LIPOPROTEIN"/>
    <property type="match status" value="1"/>
</dbReference>
<gene>
    <name evidence="2" type="ORF">ACFSJ0_20185</name>
</gene>
<reference evidence="3" key="1">
    <citation type="journal article" date="2019" name="Int. J. Syst. Evol. Microbiol.">
        <title>The Global Catalogue of Microorganisms (GCM) 10K type strain sequencing project: providing services to taxonomists for standard genome sequencing and annotation.</title>
        <authorList>
            <consortium name="The Broad Institute Genomics Platform"/>
            <consortium name="The Broad Institute Genome Sequencing Center for Infectious Disease"/>
            <person name="Wu L."/>
            <person name="Ma J."/>
        </authorList>
    </citation>
    <scope>NUCLEOTIDE SEQUENCE [LARGE SCALE GENOMIC DNA]</scope>
    <source>
        <strain evidence="3">CGMCC 1.15399</strain>
    </source>
</reference>
<evidence type="ECO:0000313" key="2">
    <source>
        <dbReference type="EMBL" id="MFD1539388.1"/>
    </source>
</evidence>
<protein>
    <submittedName>
        <fullName evidence="2">ABC transporter substrate-binding protein</fullName>
    </submittedName>
</protein>
<dbReference type="Pfam" id="PF01547">
    <property type="entry name" value="SBP_bac_1"/>
    <property type="match status" value="1"/>
</dbReference>
<evidence type="ECO:0000256" key="1">
    <source>
        <dbReference type="SAM" id="SignalP"/>
    </source>
</evidence>
<dbReference type="EMBL" id="JBHUCM010000017">
    <property type="protein sequence ID" value="MFD1539388.1"/>
    <property type="molecule type" value="Genomic_DNA"/>
</dbReference>
<name>A0ABW4GA42_9ACTN</name>
<keyword evidence="3" id="KW-1185">Reference proteome</keyword>
<organism evidence="2 3">
    <name type="scientific">Nonomuraea guangzhouensis</name>
    <dbReference type="NCBI Taxonomy" id="1291555"/>
    <lineage>
        <taxon>Bacteria</taxon>
        <taxon>Bacillati</taxon>
        <taxon>Actinomycetota</taxon>
        <taxon>Actinomycetes</taxon>
        <taxon>Streptosporangiales</taxon>
        <taxon>Streptosporangiaceae</taxon>
        <taxon>Nonomuraea</taxon>
    </lineage>
</organism>
<feature type="chain" id="PRO_5046715277" evidence="1">
    <location>
        <begin position="23"/>
        <end position="435"/>
    </location>
</feature>
<comment type="caution">
    <text evidence="2">The sequence shown here is derived from an EMBL/GenBank/DDBJ whole genome shotgun (WGS) entry which is preliminary data.</text>
</comment>
<accession>A0ABW4GA42</accession>
<dbReference type="InterPro" id="IPR006059">
    <property type="entry name" value="SBP"/>
</dbReference>
<proteinExistence type="predicted"/>
<keyword evidence="1" id="KW-0732">Signal</keyword>
<dbReference type="PANTHER" id="PTHR43649:SF14">
    <property type="entry name" value="BLR3389 PROTEIN"/>
    <property type="match status" value="1"/>
</dbReference>